<evidence type="ECO:0008006" key="2">
    <source>
        <dbReference type="Google" id="ProtNLM"/>
    </source>
</evidence>
<proteinExistence type="predicted"/>
<accession>A0AAU6Q1N4</accession>
<dbReference type="InterPro" id="IPR011004">
    <property type="entry name" value="Trimer_LpxA-like_sf"/>
</dbReference>
<name>A0AAU6Q1N4_9DEIO</name>
<evidence type="ECO:0000313" key="1">
    <source>
        <dbReference type="EMBL" id="WYF44441.1"/>
    </source>
</evidence>
<dbReference type="RefSeq" id="WP_339095652.1">
    <property type="nucleotide sequence ID" value="NZ_CP149782.1"/>
</dbReference>
<dbReference type="AlphaFoldDB" id="A0AAU6Q1N4"/>
<reference evidence="1" key="1">
    <citation type="submission" date="2024-03" db="EMBL/GenBank/DDBJ databases">
        <title>Deinococcus weizhi sp. nov., isolated from human skin.</title>
        <authorList>
            <person name="Wei Z."/>
            <person name="Tian F."/>
            <person name="Yang C."/>
            <person name="Xin L.T."/>
            <person name="Wen Z.J."/>
            <person name="Lan K.C."/>
            <person name="Yu L."/>
            <person name="Zhe W."/>
            <person name="Dan F.D."/>
            <person name="Jun W."/>
            <person name="Rui Z."/>
            <person name="Yong X.J."/>
            <person name="Ting Y."/>
            <person name="Wei X."/>
            <person name="Xu Z.G."/>
            <person name="Xin Z."/>
            <person name="Dong F.G."/>
            <person name="Ni X.M."/>
            <person name="Zheng M.G."/>
            <person name="Chun Y."/>
            <person name="Qian W.X."/>
        </authorList>
    </citation>
    <scope>NUCLEOTIDE SEQUENCE</scope>
    <source>
        <strain evidence="1">VB142</strain>
    </source>
</reference>
<sequence length="218" mass="23819">MQDTAKKYEFTGLTRTVEGRKLRQIRALRPLELSDVAAGEVGGWIEKEANLSHAGECWVYPDACILEDAVVEGDCRIADRAVVRGRARLSGFILMDDDSEVTDDAVVENVARLSGSTQIYGAAVIACGQDGPQILPGIQIDFDVSYGQEYVTFGTGYSGYLVAVSSTGRVCVAGTYQTERWAGTVQEFEVWAAQYADDPEVNWLAQCVRLYAQQQGLT</sequence>
<dbReference type="SUPFAM" id="SSF51161">
    <property type="entry name" value="Trimeric LpxA-like enzymes"/>
    <property type="match status" value="1"/>
</dbReference>
<dbReference type="EMBL" id="CP149782">
    <property type="protein sequence ID" value="WYF44441.1"/>
    <property type="molecule type" value="Genomic_DNA"/>
</dbReference>
<organism evidence="1">
    <name type="scientific">Deinococcus sp. VB142</name>
    <dbReference type="NCBI Taxonomy" id="3112952"/>
    <lineage>
        <taxon>Bacteria</taxon>
        <taxon>Thermotogati</taxon>
        <taxon>Deinococcota</taxon>
        <taxon>Deinococci</taxon>
        <taxon>Deinococcales</taxon>
        <taxon>Deinococcaceae</taxon>
        <taxon>Deinococcus</taxon>
    </lineage>
</organism>
<gene>
    <name evidence="1" type="ORF">WDJ50_13765</name>
</gene>
<protein>
    <recommendedName>
        <fullName evidence="2">Transferase</fullName>
    </recommendedName>
</protein>